<feature type="coiled-coil region" evidence="1">
    <location>
        <begin position="41"/>
        <end position="73"/>
    </location>
</feature>
<evidence type="ECO:0000256" key="1">
    <source>
        <dbReference type="SAM" id="Coils"/>
    </source>
</evidence>
<sequence>MSNRQDKVAARQAEQHEFLKERRQLQIAVFESNFNVGLNFYQENKDKMSEEEVALIEAEIEANRKLLDELKAKWDA</sequence>
<organism evidence="3">
    <name type="scientific">uncultured Caudovirales phage</name>
    <dbReference type="NCBI Taxonomy" id="2100421"/>
    <lineage>
        <taxon>Viruses</taxon>
        <taxon>Duplodnaviria</taxon>
        <taxon>Heunggongvirae</taxon>
        <taxon>Uroviricota</taxon>
        <taxon>Caudoviricetes</taxon>
        <taxon>Peduoviridae</taxon>
        <taxon>Maltschvirus</taxon>
        <taxon>Maltschvirus maltsch</taxon>
    </lineage>
</organism>
<evidence type="ECO:0000313" key="2">
    <source>
        <dbReference type="EMBL" id="CAB4148083.1"/>
    </source>
</evidence>
<protein>
    <submittedName>
        <fullName evidence="3">Uncharacterized protein</fullName>
    </submittedName>
</protein>
<keyword evidence="1" id="KW-0175">Coiled coil</keyword>
<proteinExistence type="predicted"/>
<gene>
    <name evidence="2" type="ORF">UFOVP429_98</name>
    <name evidence="3" type="ORF">UFOVP696_69</name>
</gene>
<evidence type="ECO:0000313" key="3">
    <source>
        <dbReference type="EMBL" id="CAB4158201.1"/>
    </source>
</evidence>
<reference evidence="3" key="1">
    <citation type="submission" date="2020-04" db="EMBL/GenBank/DDBJ databases">
        <authorList>
            <person name="Chiriac C."/>
            <person name="Salcher M."/>
            <person name="Ghai R."/>
            <person name="Kavagutti S V."/>
        </authorList>
    </citation>
    <scope>NUCLEOTIDE SEQUENCE</scope>
</reference>
<name>A0A6J5NLC7_9CAUD</name>
<dbReference type="EMBL" id="LR796484">
    <property type="protein sequence ID" value="CAB4148083.1"/>
    <property type="molecule type" value="Genomic_DNA"/>
</dbReference>
<dbReference type="EMBL" id="LR796666">
    <property type="protein sequence ID" value="CAB4158201.1"/>
    <property type="molecule type" value="Genomic_DNA"/>
</dbReference>
<accession>A0A6J5NLC7</accession>